<reference evidence="13" key="2">
    <citation type="submission" date="2025-09" db="UniProtKB">
        <authorList>
            <consortium name="Ensembl"/>
        </authorList>
    </citation>
    <scope>IDENTIFICATION</scope>
</reference>
<feature type="region of interest" description="Disordered" evidence="9">
    <location>
        <begin position="2519"/>
        <end position="2604"/>
    </location>
</feature>
<keyword evidence="10" id="KW-0472">Membrane</keyword>
<dbReference type="Pfam" id="PF07653">
    <property type="entry name" value="SH3_2"/>
    <property type="match status" value="1"/>
</dbReference>
<feature type="compositionally biased region" description="Polar residues" evidence="9">
    <location>
        <begin position="1754"/>
        <end position="1764"/>
    </location>
</feature>
<evidence type="ECO:0000256" key="11">
    <source>
        <dbReference type="SAM" id="SignalP"/>
    </source>
</evidence>
<keyword evidence="5 8" id="KW-0175">Coiled coil</keyword>
<keyword evidence="10" id="KW-0812">Transmembrane</keyword>
<evidence type="ECO:0000256" key="9">
    <source>
        <dbReference type="SAM" id="MobiDB-lite"/>
    </source>
</evidence>
<keyword evidence="10" id="KW-1133">Transmembrane helix</keyword>
<feature type="compositionally biased region" description="Basic and acidic residues" evidence="9">
    <location>
        <begin position="1007"/>
        <end position="1024"/>
    </location>
</feature>
<dbReference type="GO" id="GO:0005789">
    <property type="term" value="C:endoplasmic reticulum membrane"/>
    <property type="evidence" value="ECO:0007669"/>
    <property type="project" value="UniProtKB-SubCell"/>
</dbReference>
<feature type="signal peptide" evidence="11">
    <location>
        <begin position="1"/>
        <end position="20"/>
    </location>
</feature>
<feature type="domain" description="SH3" evidence="12">
    <location>
        <begin position="39"/>
        <end position="101"/>
    </location>
</feature>
<dbReference type="PANTHER" id="PTHR23158:SF33">
    <property type="entry name" value="TRANSPORT AND GOLGI ORGANIZATION PROTEIN 1"/>
    <property type="match status" value="1"/>
</dbReference>
<feature type="coiled-coil region" evidence="8">
    <location>
        <begin position="2338"/>
        <end position="2386"/>
    </location>
</feature>
<evidence type="ECO:0000256" key="3">
    <source>
        <dbReference type="ARBA" id="ARBA00022729"/>
    </source>
</evidence>
<feature type="region of interest" description="Disordered" evidence="9">
    <location>
        <begin position="1745"/>
        <end position="1775"/>
    </location>
</feature>
<comment type="subcellular location">
    <subcellularLocation>
        <location evidence="1">Endoplasmic reticulum membrane</location>
        <topology evidence="1">Single-pass membrane protein</topology>
    </subcellularLocation>
</comment>
<protein>
    <recommendedName>
        <fullName evidence="12">SH3 domain-containing protein</fullName>
    </recommendedName>
</protein>
<evidence type="ECO:0000313" key="14">
    <source>
        <dbReference type="Proteomes" id="UP000694388"/>
    </source>
</evidence>
<dbReference type="InterPro" id="IPR036028">
    <property type="entry name" value="SH3-like_dom_sf"/>
</dbReference>
<organism evidence="13 14">
    <name type="scientific">Eptatretus burgeri</name>
    <name type="common">Inshore hagfish</name>
    <dbReference type="NCBI Taxonomy" id="7764"/>
    <lineage>
        <taxon>Eukaryota</taxon>
        <taxon>Metazoa</taxon>
        <taxon>Chordata</taxon>
        <taxon>Craniata</taxon>
        <taxon>Vertebrata</taxon>
        <taxon>Cyclostomata</taxon>
        <taxon>Myxini</taxon>
        <taxon>Myxiniformes</taxon>
        <taxon>Myxinidae</taxon>
        <taxon>Eptatretinae</taxon>
        <taxon>Eptatretus</taxon>
    </lineage>
</organism>
<feature type="compositionally biased region" description="Polar residues" evidence="9">
    <location>
        <begin position="1108"/>
        <end position="1118"/>
    </location>
</feature>
<reference evidence="13" key="1">
    <citation type="submission" date="2025-08" db="UniProtKB">
        <authorList>
            <consortium name="Ensembl"/>
        </authorList>
    </citation>
    <scope>IDENTIFICATION</scope>
</reference>
<name>A0A8C4X0E1_EPTBU</name>
<feature type="coiled-coil region" evidence="8">
    <location>
        <begin position="2118"/>
        <end position="2187"/>
    </location>
</feature>
<feature type="compositionally biased region" description="Basic and acidic residues" evidence="9">
    <location>
        <begin position="973"/>
        <end position="985"/>
    </location>
</feature>
<evidence type="ECO:0000256" key="2">
    <source>
        <dbReference type="ARBA" id="ARBA00022443"/>
    </source>
</evidence>
<dbReference type="PROSITE" id="PS50002">
    <property type="entry name" value="SH3"/>
    <property type="match status" value="1"/>
</dbReference>
<feature type="compositionally biased region" description="Polar residues" evidence="9">
    <location>
        <begin position="2641"/>
        <end position="2651"/>
    </location>
</feature>
<keyword evidence="14" id="KW-1185">Reference proteome</keyword>
<feature type="compositionally biased region" description="Polar residues" evidence="9">
    <location>
        <begin position="1432"/>
        <end position="1443"/>
    </location>
</feature>
<proteinExistence type="predicted"/>
<keyword evidence="3 11" id="KW-0732">Signal</keyword>
<evidence type="ECO:0000256" key="5">
    <source>
        <dbReference type="ARBA" id="ARBA00023054"/>
    </source>
</evidence>
<dbReference type="GO" id="GO:0006888">
    <property type="term" value="P:endoplasmic reticulum to Golgi vesicle-mediated transport"/>
    <property type="evidence" value="ECO:0007669"/>
    <property type="project" value="TreeGrafter"/>
</dbReference>
<dbReference type="Ensembl" id="ENSEBUT00000024797.1">
    <property type="protein sequence ID" value="ENSEBUP00000024221.1"/>
    <property type="gene ID" value="ENSEBUG00000014918.1"/>
</dbReference>
<feature type="compositionally biased region" description="Basic and acidic residues" evidence="9">
    <location>
        <begin position="2685"/>
        <end position="2699"/>
    </location>
</feature>
<feature type="compositionally biased region" description="Basic and acidic residues" evidence="9">
    <location>
        <begin position="1192"/>
        <end position="1239"/>
    </location>
</feature>
<feature type="compositionally biased region" description="Basic and acidic residues" evidence="9">
    <location>
        <begin position="1446"/>
        <end position="1460"/>
    </location>
</feature>
<feature type="compositionally biased region" description="Basic and acidic residues" evidence="9">
    <location>
        <begin position="1037"/>
        <end position="1098"/>
    </location>
</feature>
<feature type="compositionally biased region" description="Acidic residues" evidence="9">
    <location>
        <begin position="1766"/>
        <end position="1775"/>
    </location>
</feature>
<dbReference type="InterPro" id="IPR001452">
    <property type="entry name" value="SH3_domain"/>
</dbReference>
<feature type="compositionally biased region" description="Polar residues" evidence="9">
    <location>
        <begin position="332"/>
        <end position="343"/>
    </location>
</feature>
<feature type="region of interest" description="Disordered" evidence="9">
    <location>
        <begin position="2641"/>
        <end position="2699"/>
    </location>
</feature>
<feature type="region of interest" description="Disordered" evidence="9">
    <location>
        <begin position="1431"/>
        <end position="1478"/>
    </location>
</feature>
<sequence>MVFPCLSIAFAVLSSLQTFAADTRVLSDYKVCTDEECSMWVYKVKARQDFVAPDCRYLSFKKDTVLYVYHLLSGIREDLWAGTEGYEFGYFPKDSLEVIEENSKERHRLPAQITDFMCVPRANENSKEEFEDSSENYLLGNDEVNEQPIVEGKNVLESSPFLDQAASTHHTVQGERVETEDLSLKTPKVVRQDTQSKLVGSEIDAMTDDETKSDVVWQPFQHLVPEKHSDESVLVTDQKMVHTANQDPLDVAGEVLKPDYFPVDQTQKEMFQEVPEGLNPRNDLFEVTPERKERINDGDNPKERESNDLGVKEDNDLKSNGKFLPNKDILKSSASNNSALPSTTKHEKFTETGHYGATESEENKLSKLAAHSIKTFDEIGAEAKLFPNENINDGLETKDVIKDVFSENKLRDFDLDAVQEVESVSTMDGVHDSLIQSQEKAVEDGNTGQALTRHKEIYNTIQNSDSLPIESEIKPGGNGNNRLKFKQRDFRDPSAFIGQSDGDGLLMYNGKEVPQIEGMLSNVHQELTHPLKPDTSVSNVEVASLDEGKHLENEFSDNLSQLGLSDPDNAKSHFINMTDSAELEQSEGSSPKNDGSSELITSPVQLKTNNYTASPLETSHTFDSRSTATGEAGLLSPGKLSTYLVDDFDGIVSEYEDTKEVTDVSDVTYKIETTMKELTGTQDDADVHQSTSSSQLIDTGGIDKIAGAILTQENTDEEDVISDKSATRVAKATVLTSEHHNVDASDIMLKVPESDALYIKQENIHSTQEILDGSHSSLSTHTIFSEKDEKVIDTPGTIDNNQLELLESNALLEEEGKGMNGKLKAHPEHHELPYVTEGGIVTQEWSKQEVSGGGRKQTEQTNPKIDVDETVRSERQFGDGETKIKVDDEQIDKTSEQNKVLPIETPGPTEDWVTDSVNYHKDDKEQVRSDIAKHFHSKTSFEAETKGSDRRADGQIVTLNDDAIKAVTYKRDLEDDTKKPEDIGRKNKNGPMQIPVDYAAYENRLENPVKGDEKELSKNIEHPKQIAITHDSMIPTKDPEETTKDNLVEETDQKTMERSESLESASPDKDFPSRLESKDEIDSEKVNTDEAKRGKISDDVPTGRIENNIGTGRSQQPGISEDLLKVTVSDVYKEESVNLKPLISADPHNVGSHFLEIDDLLQEDEDGSSIWMEDEEHPKQIAITHDSMIPSKDPEKTAKDNLMEETDQKTMERSESLESASADKDFPSRLESKDEIYSEKVNMDEAKPGKISEDVPTGMIENKIRTGRSQQPGISEDLLKVTVGDVYNEESVNLKPLLSADPHHVGSHFMEIDDLLQEDEDEDGSSIWMEDEEHPKQIAITHDSMIPPPLISADPHNVGSHFLEIDDLLQEDEDGSSLWMEDVAHPKQIAITHDSTIPSEDAEETAKDKFSTVEEEFDVLTDEGDEAEVNLRDNNTTAGTPNVSLEKFEKNDEMPRKPKVTETLSLGHSNKLEQTDSDFVEENELKEKKIQAVEEVQENTLIWEEHAKEEFEFDKKLEGDDNDEVPKKDKSTDEHFGKQFELDNGKVHLGEEREQHVQGKDGSAEAMQEQLESHRVEQQLSISGDVQEVYQAHEQNGMIFKEAANLQISDVRENQEMLVNEQINEGVAVAEEENVGLGEGKEVVWNAMENVETNIQEDVEEEMKYLRKESFNDFDVLEEDKQLGKRLEEVTAKKVSDDQMVPKKLDAVANADLLKINNSWNSDKTIVSKVESSEGREHVELADNLHNLPEGNNDFAQSKKSPITTEDLDEKDENDVDEEIFAIEENAFELLEDENAIAAKVAEDFSDRHTHNDAAQEQNKHSSGESNRNDSSEEETSLENKLKNVSQRASLDHTDSNDHGIAPEANSIDADDGERQHVNLSEPHPINPEAVESEPDVQISLLGAYLTEDKVSRLQEQLGKTNMLLLNQKLHKMDREFAKAKVSAVSSGHNVEEVLDAVLSKHVTQLLAWLQDLLDFLANERQHESEDASDDEMDMIGDINEVVLILREKHSLRMESTPLAQGASLKSSIGTKVLPTNLSIPEPIIWLDSFLMTTMKSFLMSVLPAAWSSDCVLINNHIMSLAAIGPASLICFFFLWRSIILMKSKIYRGKEMKNSEYIKSIMNKKSELAEELDNRKKQLIESEKTMGKVLQKWQQSSDGLAKLKAEQQNLEIQVAQQQKEEEELRSAITSNREHRKQQEVLKGQVQECVCCLKQEMDSLMAQVTQAEEVVQNVERENTNSAKDCKRMKKAKANFQCRKAEVQEELNQCRRRCTELSSQLCLVQKQQAELQETVNLKESEVEGTSNCLDQLKQLRMHFESNEELEPKKQRRKFQEMMDITKLNVLLKIMEQEAEDSKTNYSNEVSAIRRLEAVLENYESKHAVLACDRDKLTNSIRICQQKLNIMSEMYQEKEMTLQKKVTQEEYARQEKELKLSETDKKVLNALEEVNNYKSKVDSLKEEFVKTERSYKDQVAENEKMVHENWLKAREAEREGMTAKRELARLRERVVEMEAKLSRCYETPTPKGSALAPYGTPREPVCANTSFTPSPTSGPPSPPTLTDEPRKASSLECLSGPEETGGPSHFHPSGQHFASASNPPGRLLDPRVMTSRYTPEERLQAADPLRPIQGNARKDYVSQSAVPLHMTYQTSRLPQSPHRPQAPPSWNNQSGPQAPRPLLPPVALTGKVEARARKMLDPRPRM</sequence>
<feature type="coiled-coil region" evidence="8">
    <location>
        <begin position="2216"/>
        <end position="2278"/>
    </location>
</feature>
<keyword evidence="4" id="KW-0256">Endoplasmic reticulum</keyword>
<evidence type="ECO:0000313" key="13">
    <source>
        <dbReference type="Ensembl" id="ENSEBUP00000024221.1"/>
    </source>
</evidence>
<dbReference type="InterPro" id="IPR051500">
    <property type="entry name" value="cTAGE_MIA/OTOR"/>
</dbReference>
<feature type="region of interest" description="Disordered" evidence="9">
    <location>
        <begin position="973"/>
        <end position="994"/>
    </location>
</feature>
<feature type="region of interest" description="Disordered" evidence="9">
    <location>
        <begin position="1392"/>
        <end position="1413"/>
    </location>
</feature>
<feature type="chain" id="PRO_5034727132" description="SH3 domain-containing protein" evidence="11">
    <location>
        <begin position="21"/>
        <end position="2699"/>
    </location>
</feature>
<feature type="transmembrane region" description="Helical" evidence="10">
    <location>
        <begin position="2078"/>
        <end position="2100"/>
    </location>
</feature>
<evidence type="ECO:0000256" key="8">
    <source>
        <dbReference type="SAM" id="Coils"/>
    </source>
</evidence>
<dbReference type="Proteomes" id="UP000694388">
    <property type="component" value="Unplaced"/>
</dbReference>
<dbReference type="GO" id="GO:0009306">
    <property type="term" value="P:protein secretion"/>
    <property type="evidence" value="ECO:0007669"/>
    <property type="project" value="TreeGrafter"/>
</dbReference>
<evidence type="ECO:0000256" key="1">
    <source>
        <dbReference type="ARBA" id="ARBA00004389"/>
    </source>
</evidence>
<dbReference type="GO" id="GO:0070971">
    <property type="term" value="C:endoplasmic reticulum exit site"/>
    <property type="evidence" value="ECO:0007669"/>
    <property type="project" value="TreeGrafter"/>
</dbReference>
<dbReference type="SUPFAM" id="SSF50044">
    <property type="entry name" value="SH3-domain"/>
    <property type="match status" value="1"/>
</dbReference>
<evidence type="ECO:0000256" key="10">
    <source>
        <dbReference type="SAM" id="Phobius"/>
    </source>
</evidence>
<keyword evidence="2 7" id="KW-0728">SH3 domain</keyword>
<dbReference type="GO" id="GO:0035459">
    <property type="term" value="P:vesicle cargo loading"/>
    <property type="evidence" value="ECO:0007669"/>
    <property type="project" value="TreeGrafter"/>
</dbReference>
<feature type="region of interest" description="Disordered" evidence="9">
    <location>
        <begin position="272"/>
        <end position="363"/>
    </location>
</feature>
<feature type="region of interest" description="Disordered" evidence="9">
    <location>
        <begin position="1809"/>
        <end position="1870"/>
    </location>
</feature>
<feature type="region of interest" description="Disordered" evidence="9">
    <location>
        <begin position="1510"/>
        <end position="1545"/>
    </location>
</feature>
<keyword evidence="6" id="KW-0325">Glycoprotein</keyword>
<evidence type="ECO:0000256" key="4">
    <source>
        <dbReference type="ARBA" id="ARBA00022824"/>
    </source>
</evidence>
<dbReference type="Gene3D" id="2.30.30.40">
    <property type="entry name" value="SH3 Domains"/>
    <property type="match status" value="1"/>
</dbReference>
<accession>A0A8C4X0E1</accession>
<feature type="compositionally biased region" description="Basic and acidic residues" evidence="9">
    <location>
        <begin position="1809"/>
        <end position="1831"/>
    </location>
</feature>
<evidence type="ECO:0000256" key="7">
    <source>
        <dbReference type="PROSITE-ProRule" id="PRU00192"/>
    </source>
</evidence>
<dbReference type="PANTHER" id="PTHR23158">
    <property type="entry name" value="MELANOMA INHIBITORY ACTIVITY-RELATED"/>
    <property type="match status" value="1"/>
</dbReference>
<evidence type="ECO:0000256" key="6">
    <source>
        <dbReference type="ARBA" id="ARBA00023180"/>
    </source>
</evidence>
<evidence type="ECO:0000259" key="12">
    <source>
        <dbReference type="PROSITE" id="PS50002"/>
    </source>
</evidence>
<feature type="region of interest" description="Disordered" evidence="9">
    <location>
        <begin position="1182"/>
        <end position="1239"/>
    </location>
</feature>
<feature type="compositionally biased region" description="Basic and acidic residues" evidence="9">
    <location>
        <begin position="288"/>
        <end position="319"/>
    </location>
</feature>
<dbReference type="GeneTree" id="ENSGT00950000182767"/>
<feature type="region of interest" description="Disordered" evidence="9">
    <location>
        <begin position="1007"/>
        <end position="1118"/>
    </location>
</feature>